<sequence>MTTRIATRVVDAVAWVELDGADRLNVIGTQTYTDLADAIRTLESQGSVRAVVIHGAGRAFCAGADIEEIRAFGSRDDFADFIHGFTDALDVRPGSVCPRPNSACSLAEVVRSGCRGSSPSGWPPRC</sequence>
<reference evidence="2 3" key="1">
    <citation type="journal article" date="2019" name="Emerg. Microbes Infect.">
        <title>Comprehensive subspecies identification of 175 nontuberculous mycobacteria species based on 7547 genomic profiles.</title>
        <authorList>
            <person name="Matsumoto Y."/>
            <person name="Kinjo T."/>
            <person name="Motooka D."/>
            <person name="Nabeya D."/>
            <person name="Jung N."/>
            <person name="Uechi K."/>
            <person name="Horii T."/>
            <person name="Iida T."/>
            <person name="Fujita J."/>
            <person name="Nakamura S."/>
        </authorList>
    </citation>
    <scope>NUCLEOTIDE SEQUENCE [LARGE SCALE GENOMIC DNA]</scope>
    <source>
        <strain evidence="2 3">JCM 30996</strain>
    </source>
</reference>
<organism evidence="2 3">
    <name type="scientific">Mycolicibacterium hippocampi</name>
    <dbReference type="NCBI Taxonomy" id="659824"/>
    <lineage>
        <taxon>Bacteria</taxon>
        <taxon>Bacillati</taxon>
        <taxon>Actinomycetota</taxon>
        <taxon>Actinomycetes</taxon>
        <taxon>Mycobacteriales</taxon>
        <taxon>Mycobacteriaceae</taxon>
        <taxon>Mycolicibacterium</taxon>
    </lineage>
</organism>
<dbReference type="AlphaFoldDB" id="A0A7I9ZID0"/>
<name>A0A7I9ZID0_9MYCO</name>
<dbReference type="InterPro" id="IPR029045">
    <property type="entry name" value="ClpP/crotonase-like_dom_sf"/>
</dbReference>
<evidence type="ECO:0008006" key="4">
    <source>
        <dbReference type="Google" id="ProtNLM"/>
    </source>
</evidence>
<dbReference type="PANTHER" id="PTHR43802">
    <property type="entry name" value="ENOYL-COA HYDRATASE"/>
    <property type="match status" value="1"/>
</dbReference>
<dbReference type="GO" id="GO:0003824">
    <property type="term" value="F:catalytic activity"/>
    <property type="evidence" value="ECO:0007669"/>
    <property type="project" value="UniProtKB-ARBA"/>
</dbReference>
<dbReference type="Pfam" id="PF00378">
    <property type="entry name" value="ECH_1"/>
    <property type="match status" value="1"/>
</dbReference>
<proteinExistence type="inferred from homology"/>
<evidence type="ECO:0000256" key="1">
    <source>
        <dbReference type="ARBA" id="ARBA00005254"/>
    </source>
</evidence>
<evidence type="ECO:0000313" key="3">
    <source>
        <dbReference type="Proteomes" id="UP000465304"/>
    </source>
</evidence>
<evidence type="ECO:0000313" key="2">
    <source>
        <dbReference type="EMBL" id="GFH00714.1"/>
    </source>
</evidence>
<dbReference type="InterPro" id="IPR001753">
    <property type="entry name" value="Enoyl-CoA_hydra/iso"/>
</dbReference>
<dbReference type="EMBL" id="BLLB01000002">
    <property type="protein sequence ID" value="GFH00714.1"/>
    <property type="molecule type" value="Genomic_DNA"/>
</dbReference>
<protein>
    <recommendedName>
        <fullName evidence="4">Enoyl-CoA hydratase</fullName>
    </recommendedName>
</protein>
<dbReference type="CDD" id="cd06558">
    <property type="entry name" value="crotonase-like"/>
    <property type="match status" value="1"/>
</dbReference>
<comment type="similarity">
    <text evidence="1">Belongs to the enoyl-CoA hydratase/isomerase family.</text>
</comment>
<dbReference type="Gene3D" id="3.90.226.10">
    <property type="entry name" value="2-enoyl-CoA Hydratase, Chain A, domain 1"/>
    <property type="match status" value="1"/>
</dbReference>
<accession>A0A7I9ZID0</accession>
<dbReference type="RefSeq" id="WP_205390305.1">
    <property type="nucleotide sequence ID" value="NZ_BLLB01000002.1"/>
</dbReference>
<gene>
    <name evidence="2" type="ORF">MHIP_11970</name>
</gene>
<dbReference type="PANTHER" id="PTHR43802:SF1">
    <property type="entry name" value="IP11341P-RELATED"/>
    <property type="match status" value="1"/>
</dbReference>
<keyword evidence="3" id="KW-1185">Reference proteome</keyword>
<dbReference type="Proteomes" id="UP000465304">
    <property type="component" value="Unassembled WGS sequence"/>
</dbReference>
<comment type="caution">
    <text evidence="2">The sequence shown here is derived from an EMBL/GenBank/DDBJ whole genome shotgun (WGS) entry which is preliminary data.</text>
</comment>
<dbReference type="SUPFAM" id="SSF52096">
    <property type="entry name" value="ClpP/crotonase"/>
    <property type="match status" value="1"/>
</dbReference>